<evidence type="ECO:0000256" key="4">
    <source>
        <dbReference type="ARBA" id="ARBA00007913"/>
    </source>
</evidence>
<dbReference type="GO" id="GO:0016787">
    <property type="term" value="F:hydrolase activity"/>
    <property type="evidence" value="ECO:0007669"/>
    <property type="project" value="UniProtKB-KW"/>
</dbReference>
<dbReference type="Pfam" id="PF01428">
    <property type="entry name" value="zf-AN1"/>
    <property type="match status" value="1"/>
</dbReference>
<dbReference type="InterPro" id="IPR003593">
    <property type="entry name" value="AAA+_ATPase"/>
</dbReference>
<dbReference type="FunFam" id="4.10.1110.10:FF:000002">
    <property type="entry name" value="Immunoglobulin mu DNA-binding protein 2"/>
    <property type="match status" value="1"/>
</dbReference>
<protein>
    <recommendedName>
        <fullName evidence="29">DNA-binding protein SMUBP-2</fullName>
        <ecNumber evidence="5">3.6.4.12</ecNumber>
        <ecNumber evidence="6">3.6.4.13</ecNumber>
    </recommendedName>
    <alternativeName>
        <fullName evidence="30">ATP-dependent helicase IGHMBP2</fullName>
    </alternativeName>
</protein>
<dbReference type="GO" id="GO:0005737">
    <property type="term" value="C:cytoplasm"/>
    <property type="evidence" value="ECO:0007669"/>
    <property type="project" value="UniProtKB-SubCell"/>
</dbReference>
<dbReference type="FunFam" id="2.40.30.270:FF:000001">
    <property type="entry name" value="Immunoglobulin mu DNA-binding protein 2"/>
    <property type="match status" value="1"/>
</dbReference>
<dbReference type="SUPFAM" id="SSF52540">
    <property type="entry name" value="P-loop containing nucleoside triphosphate hydrolases"/>
    <property type="match status" value="1"/>
</dbReference>
<feature type="compositionally biased region" description="Basic and acidic residues" evidence="32">
    <location>
        <begin position="964"/>
        <end position="985"/>
    </location>
</feature>
<evidence type="ECO:0000256" key="18">
    <source>
        <dbReference type="ARBA" id="ARBA00023015"/>
    </source>
</evidence>
<dbReference type="CDD" id="cd18808">
    <property type="entry name" value="SF1_C_Upf1"/>
    <property type="match status" value="1"/>
</dbReference>
<keyword evidence="12" id="KW-0378">Hydrolase</keyword>
<dbReference type="Ensembl" id="ENSJHYT00000009755.1">
    <property type="protein sequence ID" value="ENSJHYP00000008010.1"/>
    <property type="gene ID" value="ENSJHYG00000006376.1"/>
</dbReference>
<feature type="compositionally biased region" description="Polar residues" evidence="32">
    <location>
        <begin position="695"/>
        <end position="706"/>
    </location>
</feature>
<evidence type="ECO:0000256" key="32">
    <source>
        <dbReference type="SAM" id="MobiDB-lite"/>
    </source>
</evidence>
<sequence length="1001" mass="109534">MAAEAAERHLGLLQDEREAELAQSRAWQESVSLKELQRRGVCLLKLQLSSQRTGLYGRLLVTFQPRKRDSDTELPSNSFGPGDIVGLYESAGQGDPLCTGVVTRVTPKAVTVALEEARDGELALDHERSFRLLKLANDVTYNRVKRALTALKQYRGGPASDLIDVLFFASAPRAFPETKPLEFFNGSLDESQREAVSFSLAQRELAIIHGPPGTGKTTTLVEIILQAVQQGLKVLCCAPSNVAVDNLVERLAGRGPRLLRLGHPARLLQPIQQHCLDAVLARGDGARIVADIRRDIDHAWAKTKKAQDKGERSHFLGEIKTLRKELKEREEAAMAAALSQASVVLATNTGASSDGPLKLLPETHFDLVVIDECAQALEASCWIPLLKAPKCILAGDHKQLPPTIISHRAAAEGLSLSLMERLAGHYGERAVRMLTLQYRMHRLIMEWASSELYGGRLSAHPSVAQHLLRDLPGVTDTEETSTPLLLIDTAGCGLFELEVEDEQSKGNPGEVQLVGMHVQALVDAGVKAKDIAVVAPYNLQVDMLRQHLCHSHPELEIKSVDGFQGREKEAVILSFVRSNKKGEVGFLAEERRINVAVTRARRQVAVVCDSRTVGSRPFLRRLLDHLAQHGLVRSAFEYLDDLVPQSYPGEGQAQRQQGPKAPGPKAPGPKARPAPAGKLKAAADGTGRQKPGARSSPSNATAGRDSSGSKEGGDRFRAMLVAFLESSEAQLDFPTSLNSHERMLVHVLAEEYGLQHLSSGEGRDRYISVRKRVPKQPTLPSEPLPESPLPSEPQLPPEPLPKPLLPSEPPLPSEPQHPHGNTPDPVEPKESSKSSGKVDLKSLHLERVQREKARREEAARKVQEPKSGKRKKDKSEAKAKPAIGNVAGEDFDALISAAMEADRTCAFPRCKASVTTLGQLCHHCQRLFCLSHHIPEGHGCGDRAKAQARQRISREGILYPGSGSKDKSLDPARRAHLQRRLDQKLGELTSQRKGKKKDKEK</sequence>
<evidence type="ECO:0000313" key="35">
    <source>
        <dbReference type="Ensembl" id="ENSJHYP00000008010.1"/>
    </source>
</evidence>
<dbReference type="GO" id="GO:0030424">
    <property type="term" value="C:axon"/>
    <property type="evidence" value="ECO:0007669"/>
    <property type="project" value="UniProtKB-SubCell"/>
</dbReference>
<dbReference type="Gene3D" id="3.40.50.300">
    <property type="entry name" value="P-loop containing nucleotide triphosphate hydrolases"/>
    <property type="match status" value="2"/>
</dbReference>
<reference evidence="35" key="2">
    <citation type="submission" date="2025-09" db="UniProtKB">
        <authorList>
            <consortium name="Ensembl"/>
        </authorList>
    </citation>
    <scope>IDENTIFICATION</scope>
</reference>
<evidence type="ECO:0000256" key="31">
    <source>
        <dbReference type="PROSITE-ProRule" id="PRU00449"/>
    </source>
</evidence>
<dbReference type="Gene3D" id="2.40.30.270">
    <property type="match status" value="1"/>
</dbReference>
<comment type="function">
    <text evidence="27">5' to 3' helicase that unwinds RNA and DNA duplexes in an ATP-dependent reaction. Specific to 5'-phosphorylated single-stranded guanine-rich sequences. May play a role in RNA metabolism, ribosome biogenesis or initiation of translation. May play a role in regulation of transcription. Interacts with tRNA-Tyr.</text>
</comment>
<evidence type="ECO:0000259" key="34">
    <source>
        <dbReference type="PROSITE" id="PS51061"/>
    </source>
</evidence>
<dbReference type="GO" id="GO:0003677">
    <property type="term" value="F:DNA binding"/>
    <property type="evidence" value="ECO:0007669"/>
    <property type="project" value="UniProtKB-KW"/>
</dbReference>
<evidence type="ECO:0000256" key="14">
    <source>
        <dbReference type="ARBA" id="ARBA00022833"/>
    </source>
</evidence>
<dbReference type="EC" id="3.6.4.12" evidence="5"/>
<keyword evidence="19" id="KW-0238">DNA-binding</keyword>
<evidence type="ECO:0000256" key="28">
    <source>
        <dbReference type="ARBA" id="ARBA00065318"/>
    </source>
</evidence>
<evidence type="ECO:0000256" key="7">
    <source>
        <dbReference type="ARBA" id="ARBA00022490"/>
    </source>
</evidence>
<feature type="compositionally biased region" description="Pro residues" evidence="32">
    <location>
        <begin position="661"/>
        <end position="672"/>
    </location>
</feature>
<evidence type="ECO:0000256" key="17">
    <source>
        <dbReference type="ARBA" id="ARBA00022990"/>
    </source>
</evidence>
<feature type="region of interest" description="Disordered" evidence="32">
    <location>
        <begin position="773"/>
        <end position="881"/>
    </location>
</feature>
<evidence type="ECO:0000256" key="22">
    <source>
        <dbReference type="ARBA" id="ARBA00023242"/>
    </source>
</evidence>
<dbReference type="GO" id="GO:0000049">
    <property type="term" value="F:tRNA binding"/>
    <property type="evidence" value="ECO:0007669"/>
    <property type="project" value="UniProtKB-KW"/>
</dbReference>
<comment type="catalytic activity">
    <reaction evidence="26">
        <text>ATP + H2O = ADP + phosphate + H(+)</text>
        <dbReference type="Rhea" id="RHEA:13065"/>
        <dbReference type="ChEBI" id="CHEBI:15377"/>
        <dbReference type="ChEBI" id="CHEBI:15378"/>
        <dbReference type="ChEBI" id="CHEBI:30616"/>
        <dbReference type="ChEBI" id="CHEBI:43474"/>
        <dbReference type="ChEBI" id="CHEBI:456216"/>
        <dbReference type="EC" id="3.6.4.13"/>
    </reaction>
    <physiologicalReaction direction="left-to-right" evidence="26">
        <dbReference type="Rhea" id="RHEA:13066"/>
    </physiologicalReaction>
</comment>
<comment type="similarity">
    <text evidence="4">Belongs to the DNA2/NAM7 helicase family.</text>
</comment>
<proteinExistence type="inferred from homology"/>
<evidence type="ECO:0000256" key="8">
    <source>
        <dbReference type="ARBA" id="ARBA00022555"/>
    </source>
</evidence>
<dbReference type="GO" id="GO:0005634">
    <property type="term" value="C:nucleus"/>
    <property type="evidence" value="ECO:0007669"/>
    <property type="project" value="UniProtKB-SubCell"/>
</dbReference>
<evidence type="ECO:0000259" key="33">
    <source>
        <dbReference type="PROSITE" id="PS51039"/>
    </source>
</evidence>
<dbReference type="GO" id="GO:0005524">
    <property type="term" value="F:ATP binding"/>
    <property type="evidence" value="ECO:0007669"/>
    <property type="project" value="UniProtKB-KW"/>
</dbReference>
<evidence type="ECO:0000256" key="23">
    <source>
        <dbReference type="ARBA" id="ARBA00023273"/>
    </source>
</evidence>
<keyword evidence="8" id="KW-0820">tRNA-binding</keyword>
<dbReference type="InterPro" id="IPR047187">
    <property type="entry name" value="SF1_C_Upf1"/>
</dbReference>
<dbReference type="SMART" id="SM00382">
    <property type="entry name" value="AAA"/>
    <property type="match status" value="1"/>
</dbReference>
<feature type="domain" description="AN1-type" evidence="33">
    <location>
        <begin position="899"/>
        <end position="948"/>
    </location>
</feature>
<keyword evidence="22" id="KW-0539">Nucleus</keyword>
<dbReference type="PANTHER" id="PTHR43788:SF8">
    <property type="entry name" value="DNA-BINDING PROTEIN SMUBP-2"/>
    <property type="match status" value="1"/>
</dbReference>
<dbReference type="GO" id="GO:1990904">
    <property type="term" value="C:ribonucleoprotein complex"/>
    <property type="evidence" value="ECO:0007669"/>
    <property type="project" value="UniProtKB-KW"/>
</dbReference>
<evidence type="ECO:0000256" key="26">
    <source>
        <dbReference type="ARBA" id="ARBA00049390"/>
    </source>
</evidence>
<dbReference type="InterPro" id="IPR035896">
    <property type="entry name" value="AN1-like_Znf"/>
</dbReference>
<dbReference type="Pfam" id="PF01424">
    <property type="entry name" value="R3H"/>
    <property type="match status" value="1"/>
</dbReference>
<keyword evidence="9" id="KW-0479">Metal-binding</keyword>
<dbReference type="PROSITE" id="PS51039">
    <property type="entry name" value="ZF_AN1"/>
    <property type="match status" value="1"/>
</dbReference>
<dbReference type="InterPro" id="IPR048761">
    <property type="entry name" value="SMUBP-2_HCS1_1B"/>
</dbReference>
<keyword evidence="14" id="KW-0862">Zinc</keyword>
<evidence type="ECO:0000256" key="1">
    <source>
        <dbReference type="ARBA" id="ARBA00004123"/>
    </source>
</evidence>
<evidence type="ECO:0000313" key="36">
    <source>
        <dbReference type="Proteomes" id="UP000694408"/>
    </source>
</evidence>
<evidence type="ECO:0000256" key="15">
    <source>
        <dbReference type="ARBA" id="ARBA00022840"/>
    </source>
</evidence>
<dbReference type="EC" id="3.6.4.13" evidence="6"/>
<keyword evidence="15" id="KW-0067">ATP-binding</keyword>
<evidence type="ECO:0000256" key="3">
    <source>
        <dbReference type="ARBA" id="ARBA00004496"/>
    </source>
</evidence>
<dbReference type="InterPro" id="IPR000058">
    <property type="entry name" value="Znf_AN1"/>
</dbReference>
<evidence type="ECO:0000256" key="20">
    <source>
        <dbReference type="ARBA" id="ARBA00023159"/>
    </source>
</evidence>
<keyword evidence="10" id="KW-0547">Nucleotide-binding</keyword>
<keyword evidence="16" id="KW-0694">RNA-binding</keyword>
<evidence type="ECO:0000256" key="6">
    <source>
        <dbReference type="ARBA" id="ARBA00012552"/>
    </source>
</evidence>
<evidence type="ECO:0000256" key="10">
    <source>
        <dbReference type="ARBA" id="ARBA00022741"/>
    </source>
</evidence>
<feature type="region of interest" description="Disordered" evidence="32">
    <location>
        <begin position="955"/>
        <end position="1001"/>
    </location>
</feature>
<feature type="domain" description="R3H" evidence="34">
    <location>
        <begin position="710"/>
        <end position="773"/>
    </location>
</feature>
<dbReference type="Gene3D" id="3.30.1370.50">
    <property type="entry name" value="R3H-like domain"/>
    <property type="match status" value="1"/>
</dbReference>
<keyword evidence="7" id="KW-0963">Cytoplasm</keyword>
<dbReference type="InterPro" id="IPR027417">
    <property type="entry name" value="P-loop_NTPase"/>
</dbReference>
<evidence type="ECO:0000256" key="16">
    <source>
        <dbReference type="ARBA" id="ARBA00022884"/>
    </source>
</evidence>
<feature type="compositionally biased region" description="Basic residues" evidence="32">
    <location>
        <begin position="992"/>
        <end position="1001"/>
    </location>
</feature>
<dbReference type="SUPFAM" id="SSF118310">
    <property type="entry name" value="AN1-like Zinc finger"/>
    <property type="match status" value="1"/>
</dbReference>
<dbReference type="SMART" id="SM00487">
    <property type="entry name" value="DEXDc"/>
    <property type="match status" value="1"/>
</dbReference>
<dbReference type="PANTHER" id="PTHR43788">
    <property type="entry name" value="DNA2/NAM7 HELICASE FAMILY MEMBER"/>
    <property type="match status" value="1"/>
</dbReference>
<dbReference type="InterPro" id="IPR014001">
    <property type="entry name" value="Helicase_ATP-bd"/>
</dbReference>
<keyword evidence="21" id="KW-0804">Transcription</keyword>
<keyword evidence="24" id="KW-0687">Ribonucleoprotein</keyword>
<keyword evidence="11 31" id="KW-0863">Zinc-finger</keyword>
<evidence type="ECO:0000256" key="11">
    <source>
        <dbReference type="ARBA" id="ARBA00022771"/>
    </source>
</evidence>
<evidence type="ECO:0000256" key="13">
    <source>
        <dbReference type="ARBA" id="ARBA00022806"/>
    </source>
</evidence>
<dbReference type="InterPro" id="IPR004483">
    <property type="entry name" value="SMUBP-2/Hcs1-like"/>
</dbReference>
<dbReference type="PROSITE" id="PS51061">
    <property type="entry name" value="R3H"/>
    <property type="match status" value="1"/>
</dbReference>
<dbReference type="InterPro" id="IPR001374">
    <property type="entry name" value="R3H_dom"/>
</dbReference>
<dbReference type="GO" id="GO:0008270">
    <property type="term" value="F:zinc ion binding"/>
    <property type="evidence" value="ECO:0007669"/>
    <property type="project" value="UniProtKB-KW"/>
</dbReference>
<evidence type="ECO:0000256" key="30">
    <source>
        <dbReference type="ARBA" id="ARBA00082678"/>
    </source>
</evidence>
<keyword evidence="18" id="KW-0805">Transcription regulation</keyword>
<dbReference type="FunFam" id="3.40.50.300:FF:001171">
    <property type="entry name" value="DNA-binding protein SMUBP-2"/>
    <property type="match status" value="1"/>
</dbReference>
<dbReference type="SMART" id="SM00393">
    <property type="entry name" value="R3H"/>
    <property type="match status" value="1"/>
</dbReference>
<dbReference type="InterPro" id="IPR036867">
    <property type="entry name" value="R3H_dom_sf"/>
</dbReference>
<dbReference type="CDD" id="cd18044">
    <property type="entry name" value="DEXXQc_SMUBP2"/>
    <property type="match status" value="1"/>
</dbReference>
<evidence type="ECO:0000256" key="19">
    <source>
        <dbReference type="ARBA" id="ARBA00023125"/>
    </source>
</evidence>
<dbReference type="InterPro" id="IPR041679">
    <property type="entry name" value="DNA2/NAM7-like_C"/>
</dbReference>
<keyword evidence="36" id="KW-1185">Reference proteome</keyword>
<comment type="subcellular location">
    <subcellularLocation>
        <location evidence="2">Cell projection</location>
        <location evidence="2">Axon</location>
    </subcellularLocation>
    <subcellularLocation>
        <location evidence="3">Cytoplasm</location>
    </subcellularLocation>
    <subcellularLocation>
        <location evidence="1">Nucleus</location>
    </subcellularLocation>
</comment>
<keyword evidence="13" id="KW-0347">Helicase</keyword>
<keyword evidence="23" id="KW-0966">Cell projection</keyword>
<dbReference type="FunFam" id="3.40.50.300:FF:001146">
    <property type="entry name" value="DNA-binding protein SMUBP-2 isoform X1"/>
    <property type="match status" value="1"/>
</dbReference>
<dbReference type="SMART" id="SM00154">
    <property type="entry name" value="ZnF_AN1"/>
    <property type="match status" value="1"/>
</dbReference>
<feature type="compositionally biased region" description="Low complexity" evidence="32">
    <location>
        <begin position="673"/>
        <end position="685"/>
    </location>
</feature>
<evidence type="ECO:0000256" key="21">
    <source>
        <dbReference type="ARBA" id="ARBA00023163"/>
    </source>
</evidence>
<dbReference type="Pfam" id="PF13087">
    <property type="entry name" value="AAA_12"/>
    <property type="match status" value="1"/>
</dbReference>
<feature type="compositionally biased region" description="Pro residues" evidence="32">
    <location>
        <begin position="780"/>
        <end position="815"/>
    </location>
</feature>
<dbReference type="GO" id="GO:0003724">
    <property type="term" value="F:RNA helicase activity"/>
    <property type="evidence" value="ECO:0007669"/>
    <property type="project" value="UniProtKB-EC"/>
</dbReference>
<dbReference type="Gene3D" id="4.10.1110.10">
    <property type="entry name" value="AN1-like Zinc finger"/>
    <property type="match status" value="1"/>
</dbReference>
<evidence type="ECO:0000256" key="24">
    <source>
        <dbReference type="ARBA" id="ARBA00023274"/>
    </source>
</evidence>
<dbReference type="AlphaFoldDB" id="A0A8C5IR70"/>
<dbReference type="Pfam" id="PF21138">
    <property type="entry name" value="SMUBP-2_HCS1_1B"/>
    <property type="match status" value="1"/>
</dbReference>
<evidence type="ECO:0000256" key="2">
    <source>
        <dbReference type="ARBA" id="ARBA00004489"/>
    </source>
</evidence>
<feature type="compositionally biased region" description="Basic and acidic residues" evidence="32">
    <location>
        <begin position="826"/>
        <end position="879"/>
    </location>
</feature>
<evidence type="ECO:0000256" key="5">
    <source>
        <dbReference type="ARBA" id="ARBA00012551"/>
    </source>
</evidence>
<keyword evidence="20" id="KW-0010">Activator</keyword>
<evidence type="ECO:0000256" key="12">
    <source>
        <dbReference type="ARBA" id="ARBA00022801"/>
    </source>
</evidence>
<keyword evidence="17" id="KW-0007">Acetylation</keyword>
<evidence type="ECO:0000256" key="25">
    <source>
        <dbReference type="ARBA" id="ARBA00048432"/>
    </source>
</evidence>
<evidence type="ECO:0000256" key="29">
    <source>
        <dbReference type="ARBA" id="ARBA00074890"/>
    </source>
</evidence>
<dbReference type="OMA" id="TIIHGPP"/>
<dbReference type="GO" id="GO:0043139">
    <property type="term" value="F:5'-3' DNA helicase activity"/>
    <property type="evidence" value="ECO:0007669"/>
    <property type="project" value="TreeGrafter"/>
</dbReference>
<dbReference type="CDD" id="cd02641">
    <property type="entry name" value="R3H_Smubp-2_like"/>
    <property type="match status" value="1"/>
</dbReference>
<name>A0A8C5IR70_JUNHY</name>
<comment type="catalytic activity">
    <reaction evidence="25">
        <text>ATP + H2O = ADP + phosphate + H(+)</text>
        <dbReference type="Rhea" id="RHEA:13065"/>
        <dbReference type="ChEBI" id="CHEBI:15377"/>
        <dbReference type="ChEBI" id="CHEBI:15378"/>
        <dbReference type="ChEBI" id="CHEBI:30616"/>
        <dbReference type="ChEBI" id="CHEBI:43474"/>
        <dbReference type="ChEBI" id="CHEBI:456216"/>
        <dbReference type="EC" id="3.6.4.12"/>
    </reaction>
    <physiologicalReaction direction="left-to-right" evidence="25">
        <dbReference type="Rhea" id="RHEA:13066"/>
    </physiologicalReaction>
</comment>
<dbReference type="NCBIfam" id="TIGR00376">
    <property type="entry name" value="IGHMBP2 family helicase"/>
    <property type="match status" value="1"/>
</dbReference>
<comment type="subunit">
    <text evidence="28">Homooligomer. Interacts with RUVBL1. Interacts with RUVBL2. Interacts with GTF3C1. Interacts with ABT1. Interacts with ribosomes.</text>
</comment>
<dbReference type="Pfam" id="PF13086">
    <property type="entry name" value="AAA_11"/>
    <property type="match status" value="1"/>
</dbReference>
<dbReference type="SUPFAM" id="SSF82708">
    <property type="entry name" value="R3H domain"/>
    <property type="match status" value="1"/>
</dbReference>
<dbReference type="FunFam" id="3.30.1370.50:FF:000002">
    <property type="entry name" value="Immunoglobulin mu DNA-binding protein 2"/>
    <property type="match status" value="1"/>
</dbReference>
<evidence type="ECO:0000256" key="27">
    <source>
        <dbReference type="ARBA" id="ARBA00060343"/>
    </source>
</evidence>
<dbReference type="InterPro" id="IPR050534">
    <property type="entry name" value="Coronavir_polyprotein_1ab"/>
</dbReference>
<reference evidence="35" key="1">
    <citation type="submission" date="2025-08" db="UniProtKB">
        <authorList>
            <consortium name="Ensembl"/>
        </authorList>
    </citation>
    <scope>IDENTIFICATION</scope>
</reference>
<organism evidence="35 36">
    <name type="scientific">Junco hyemalis</name>
    <name type="common">Dark-eyed junco</name>
    <dbReference type="NCBI Taxonomy" id="40217"/>
    <lineage>
        <taxon>Eukaryota</taxon>
        <taxon>Metazoa</taxon>
        <taxon>Chordata</taxon>
        <taxon>Craniata</taxon>
        <taxon>Vertebrata</taxon>
        <taxon>Euteleostomi</taxon>
        <taxon>Archelosauria</taxon>
        <taxon>Archosauria</taxon>
        <taxon>Dinosauria</taxon>
        <taxon>Saurischia</taxon>
        <taxon>Theropoda</taxon>
        <taxon>Coelurosauria</taxon>
        <taxon>Aves</taxon>
        <taxon>Neognathae</taxon>
        <taxon>Neoaves</taxon>
        <taxon>Telluraves</taxon>
        <taxon>Australaves</taxon>
        <taxon>Passeriformes</taxon>
        <taxon>Passerellidae</taxon>
        <taxon>Junco</taxon>
    </lineage>
</organism>
<feature type="region of interest" description="Disordered" evidence="32">
    <location>
        <begin position="646"/>
        <end position="712"/>
    </location>
</feature>
<accession>A0A8C5IR70</accession>
<dbReference type="InterPro" id="IPR041677">
    <property type="entry name" value="DNA2/NAM7_AAA_11"/>
</dbReference>
<dbReference type="Proteomes" id="UP000694408">
    <property type="component" value="Unplaced"/>
</dbReference>
<evidence type="ECO:0000256" key="9">
    <source>
        <dbReference type="ARBA" id="ARBA00022723"/>
    </source>
</evidence>
<dbReference type="InterPro" id="IPR034072">
    <property type="entry name" value="R3H_Smubp-2"/>
</dbReference>